<evidence type="ECO:0000259" key="3">
    <source>
        <dbReference type="PROSITE" id="PS51186"/>
    </source>
</evidence>
<protein>
    <submittedName>
        <fullName evidence="4">GNAT superfamily N-acetyltransferase</fullName>
    </submittedName>
</protein>
<reference evidence="4 5" key="1">
    <citation type="submission" date="2020-08" db="EMBL/GenBank/DDBJ databases">
        <title>The Agave Microbiome: Exploring the role of microbial communities in plant adaptations to desert environments.</title>
        <authorList>
            <person name="Partida-Martinez L.P."/>
        </authorList>
    </citation>
    <scope>NUCLEOTIDE SEQUENCE [LARGE SCALE GENOMIC DNA]</scope>
    <source>
        <strain evidence="4 5">AT3.9</strain>
    </source>
</reference>
<organism evidence="4 5">
    <name type="scientific">Microvirga lupini</name>
    <dbReference type="NCBI Taxonomy" id="420324"/>
    <lineage>
        <taxon>Bacteria</taxon>
        <taxon>Pseudomonadati</taxon>
        <taxon>Pseudomonadota</taxon>
        <taxon>Alphaproteobacteria</taxon>
        <taxon>Hyphomicrobiales</taxon>
        <taxon>Methylobacteriaceae</taxon>
        <taxon>Microvirga</taxon>
    </lineage>
</organism>
<dbReference type="AlphaFoldDB" id="A0A7W4VJH8"/>
<keyword evidence="1 4" id="KW-0808">Transferase</keyword>
<dbReference type="RefSeq" id="WP_183447322.1">
    <property type="nucleotide sequence ID" value="NZ_JACHWB010000001.1"/>
</dbReference>
<dbReference type="InterPro" id="IPR000182">
    <property type="entry name" value="GNAT_dom"/>
</dbReference>
<dbReference type="PANTHER" id="PTHR43800:SF1">
    <property type="entry name" value="PEPTIDYL-LYSINE N-ACETYLTRANSFERASE YJAB"/>
    <property type="match status" value="1"/>
</dbReference>
<dbReference type="PROSITE" id="PS51186">
    <property type="entry name" value="GNAT"/>
    <property type="match status" value="1"/>
</dbReference>
<dbReference type="EMBL" id="JACHWB010000001">
    <property type="protein sequence ID" value="MBB3017762.1"/>
    <property type="molecule type" value="Genomic_DNA"/>
</dbReference>
<dbReference type="InterPro" id="IPR016181">
    <property type="entry name" value="Acyl_CoA_acyltransferase"/>
</dbReference>
<sequence length="207" mass="22910">MTSASAAALNLNGYTDLPPGKIATIVTYLEMRKPPALPSIQQPEGWTLQRIDHDHGRYRSLFRTVGEPWLWFSRAVMSDDELAAILDDPKVEAYALHDGTGDVGLLELDFRADDEVELAFLGLVPDCIGQGAGRFLMNEAINRAFARPIRRFFVHTCTLDSPGALTFYTRSGFTPYRRAIEVADDPRLLGFLPRDAAPHIPLLSPAA</sequence>
<evidence type="ECO:0000256" key="2">
    <source>
        <dbReference type="ARBA" id="ARBA00023315"/>
    </source>
</evidence>
<feature type="domain" description="N-acetyltransferase" evidence="3">
    <location>
        <begin position="56"/>
        <end position="195"/>
    </location>
</feature>
<dbReference type="Proteomes" id="UP000532010">
    <property type="component" value="Unassembled WGS sequence"/>
</dbReference>
<dbReference type="CDD" id="cd04301">
    <property type="entry name" value="NAT_SF"/>
    <property type="match status" value="1"/>
</dbReference>
<accession>A0A7W4VJH8</accession>
<name>A0A7W4VJH8_9HYPH</name>
<keyword evidence="2" id="KW-0012">Acyltransferase</keyword>
<evidence type="ECO:0000313" key="5">
    <source>
        <dbReference type="Proteomes" id="UP000532010"/>
    </source>
</evidence>
<gene>
    <name evidence="4" type="ORF">FHR70_000802</name>
</gene>
<dbReference type="PANTHER" id="PTHR43800">
    <property type="entry name" value="PEPTIDYL-LYSINE N-ACETYLTRANSFERASE YJAB"/>
    <property type="match status" value="1"/>
</dbReference>
<dbReference type="SUPFAM" id="SSF55729">
    <property type="entry name" value="Acyl-CoA N-acyltransferases (Nat)"/>
    <property type="match status" value="1"/>
</dbReference>
<dbReference type="GO" id="GO:0016747">
    <property type="term" value="F:acyltransferase activity, transferring groups other than amino-acyl groups"/>
    <property type="evidence" value="ECO:0007669"/>
    <property type="project" value="InterPro"/>
</dbReference>
<comment type="caution">
    <text evidence="4">The sequence shown here is derived from an EMBL/GenBank/DDBJ whole genome shotgun (WGS) entry which is preliminary data.</text>
</comment>
<dbReference type="Pfam" id="PF00583">
    <property type="entry name" value="Acetyltransf_1"/>
    <property type="match status" value="1"/>
</dbReference>
<evidence type="ECO:0000313" key="4">
    <source>
        <dbReference type="EMBL" id="MBB3017762.1"/>
    </source>
</evidence>
<proteinExistence type="predicted"/>
<dbReference type="Gene3D" id="3.40.630.30">
    <property type="match status" value="1"/>
</dbReference>
<evidence type="ECO:0000256" key="1">
    <source>
        <dbReference type="ARBA" id="ARBA00022679"/>
    </source>
</evidence>
<keyword evidence="5" id="KW-1185">Reference proteome</keyword>